<keyword evidence="9" id="KW-1185">Reference proteome</keyword>
<gene>
    <name evidence="8" type="ORF">APUU_80031A</name>
</gene>
<dbReference type="GeneID" id="64979725"/>
<evidence type="ECO:0000256" key="1">
    <source>
        <dbReference type="ARBA" id="ARBA00004141"/>
    </source>
</evidence>
<evidence type="ECO:0000313" key="9">
    <source>
        <dbReference type="Proteomes" id="UP000654913"/>
    </source>
</evidence>
<dbReference type="SUPFAM" id="SSF103473">
    <property type="entry name" value="MFS general substrate transporter"/>
    <property type="match status" value="1"/>
</dbReference>
<evidence type="ECO:0000256" key="5">
    <source>
        <dbReference type="ARBA" id="ARBA00023136"/>
    </source>
</evidence>
<organism evidence="8 9">
    <name type="scientific">Aspergillus puulaauensis</name>
    <dbReference type="NCBI Taxonomy" id="1220207"/>
    <lineage>
        <taxon>Eukaryota</taxon>
        <taxon>Fungi</taxon>
        <taxon>Dikarya</taxon>
        <taxon>Ascomycota</taxon>
        <taxon>Pezizomycotina</taxon>
        <taxon>Eurotiomycetes</taxon>
        <taxon>Eurotiomycetidae</taxon>
        <taxon>Eurotiales</taxon>
        <taxon>Aspergillaceae</taxon>
        <taxon>Aspergillus</taxon>
    </lineage>
</organism>
<keyword evidence="4 6" id="KW-1133">Transmembrane helix</keyword>
<keyword evidence="5 6" id="KW-0472">Membrane</keyword>
<dbReference type="PANTHER" id="PTHR43791">
    <property type="entry name" value="PERMEASE-RELATED"/>
    <property type="match status" value="1"/>
</dbReference>
<feature type="transmembrane region" description="Helical" evidence="6">
    <location>
        <begin position="279"/>
        <end position="299"/>
    </location>
</feature>
<dbReference type="InterPro" id="IPR011701">
    <property type="entry name" value="MFS"/>
</dbReference>
<name>A0A7R7XZB9_9EURO</name>
<feature type="transmembrane region" description="Helical" evidence="6">
    <location>
        <begin position="417"/>
        <end position="437"/>
    </location>
</feature>
<keyword evidence="2" id="KW-0813">Transport</keyword>
<dbReference type="GO" id="GO:0016020">
    <property type="term" value="C:membrane"/>
    <property type="evidence" value="ECO:0007669"/>
    <property type="project" value="UniProtKB-SubCell"/>
</dbReference>
<dbReference type="FunFam" id="1.20.1250.20:FF:000034">
    <property type="entry name" value="MFS general substrate transporter"/>
    <property type="match status" value="1"/>
</dbReference>
<comment type="subcellular location">
    <subcellularLocation>
        <location evidence="1">Membrane</location>
        <topology evidence="1">Multi-pass membrane protein</topology>
    </subcellularLocation>
</comment>
<feature type="transmembrane region" description="Helical" evidence="6">
    <location>
        <begin position="75"/>
        <end position="98"/>
    </location>
</feature>
<reference evidence="8" key="2">
    <citation type="submission" date="2021-02" db="EMBL/GenBank/DDBJ databases">
        <title>Aspergillus puulaauensis MK2 genome sequence.</title>
        <authorList>
            <person name="Futagami T."/>
            <person name="Mori K."/>
            <person name="Kadooka C."/>
            <person name="Tanaka T."/>
        </authorList>
    </citation>
    <scope>NUCLEOTIDE SEQUENCE</scope>
    <source>
        <strain evidence="8">MK2</strain>
    </source>
</reference>
<dbReference type="InterPro" id="IPR020846">
    <property type="entry name" value="MFS_dom"/>
</dbReference>
<evidence type="ECO:0000259" key="7">
    <source>
        <dbReference type="PROSITE" id="PS50850"/>
    </source>
</evidence>
<dbReference type="RefSeq" id="XP_041561914.1">
    <property type="nucleotide sequence ID" value="XM_041696266.1"/>
</dbReference>
<feature type="transmembrane region" description="Helical" evidence="6">
    <location>
        <begin position="311"/>
        <end position="331"/>
    </location>
</feature>
<feature type="transmembrane region" description="Helical" evidence="6">
    <location>
        <begin position="198"/>
        <end position="221"/>
    </location>
</feature>
<feature type="transmembrane region" description="Helical" evidence="6">
    <location>
        <begin position="338"/>
        <end position="355"/>
    </location>
</feature>
<proteinExistence type="predicted"/>
<dbReference type="InterPro" id="IPR036259">
    <property type="entry name" value="MFS_trans_sf"/>
</dbReference>
<reference evidence="8" key="1">
    <citation type="submission" date="2021-01" db="EMBL/GenBank/DDBJ databases">
        <authorList>
            <consortium name="Aspergillus puulaauensis MK2 genome sequencing consortium"/>
            <person name="Kazuki M."/>
            <person name="Futagami T."/>
        </authorList>
    </citation>
    <scope>NUCLEOTIDE SEQUENCE</scope>
    <source>
        <strain evidence="8">MK2</strain>
    </source>
</reference>
<keyword evidence="3 6" id="KW-0812">Transmembrane</keyword>
<feature type="transmembrane region" description="Helical" evidence="6">
    <location>
        <begin position="105"/>
        <end position="125"/>
    </location>
</feature>
<dbReference type="PROSITE" id="PS50850">
    <property type="entry name" value="MFS"/>
    <property type="match status" value="1"/>
</dbReference>
<dbReference type="GO" id="GO:0022857">
    <property type="term" value="F:transmembrane transporter activity"/>
    <property type="evidence" value="ECO:0007669"/>
    <property type="project" value="InterPro"/>
</dbReference>
<dbReference type="KEGG" id="apuu:APUU_80031A"/>
<accession>A0A7R7XZB9</accession>
<feature type="transmembrane region" description="Helical" evidence="6">
    <location>
        <begin position="361"/>
        <end position="378"/>
    </location>
</feature>
<dbReference type="PANTHER" id="PTHR43791:SF18">
    <property type="entry name" value="NICOTINIC ACID TRANSPORTER TNA1, PUTATIVE (AFU_ORTHOLOGUE AFUA_3G03820)-RELATED"/>
    <property type="match status" value="1"/>
</dbReference>
<dbReference type="AlphaFoldDB" id="A0A7R7XZB9"/>
<dbReference type="OrthoDB" id="2962993at2759"/>
<feature type="transmembrane region" description="Helical" evidence="6">
    <location>
        <begin position="165"/>
        <end position="186"/>
    </location>
</feature>
<evidence type="ECO:0000313" key="8">
    <source>
        <dbReference type="EMBL" id="BCS29728.1"/>
    </source>
</evidence>
<feature type="transmembrane region" description="Helical" evidence="6">
    <location>
        <begin position="385"/>
        <end position="405"/>
    </location>
</feature>
<evidence type="ECO:0000256" key="4">
    <source>
        <dbReference type="ARBA" id="ARBA00022989"/>
    </source>
</evidence>
<dbReference type="Gene3D" id="1.20.1250.20">
    <property type="entry name" value="MFS general substrate transporter like domains"/>
    <property type="match status" value="2"/>
</dbReference>
<dbReference type="Pfam" id="PF07690">
    <property type="entry name" value="MFS_1"/>
    <property type="match status" value="1"/>
</dbReference>
<dbReference type="EMBL" id="AP024450">
    <property type="protein sequence ID" value="BCS29728.1"/>
    <property type="molecule type" value="Genomic_DNA"/>
</dbReference>
<feature type="domain" description="Major facilitator superfamily (MFS) profile" evidence="7">
    <location>
        <begin position="39"/>
        <end position="473"/>
    </location>
</feature>
<evidence type="ECO:0000256" key="3">
    <source>
        <dbReference type="ARBA" id="ARBA00022692"/>
    </source>
</evidence>
<evidence type="ECO:0000256" key="6">
    <source>
        <dbReference type="SAM" id="Phobius"/>
    </source>
</evidence>
<evidence type="ECO:0000256" key="2">
    <source>
        <dbReference type="ARBA" id="ARBA00022448"/>
    </source>
</evidence>
<feature type="transmembrane region" description="Helical" evidence="6">
    <location>
        <begin position="131"/>
        <end position="153"/>
    </location>
</feature>
<protein>
    <recommendedName>
        <fullName evidence="7">Major facilitator superfamily (MFS) profile domain-containing protein</fullName>
    </recommendedName>
</protein>
<dbReference type="Proteomes" id="UP000654913">
    <property type="component" value="Chromosome 8"/>
</dbReference>
<feature type="transmembrane region" description="Helical" evidence="6">
    <location>
        <begin position="35"/>
        <end position="52"/>
    </location>
</feature>
<sequence>MDCEKETLSQEIATSQVEAANQPCPTELRRLLRKIDLRVIPILALLYFLSFLDRGNIGNAEIQGLSTDLNLVGNQYNWCLTIFFFPYSFFEPLCNLLLVRFKPSIWLPSIMVAWGVVTTLLGIVQNYSGLLAARFFLGLAEGGLFPGLAFYVSLWYPRANAQFRLALIFASASMAGAFSGLLAFGISKMDGVGGLEGWRWIFILEGLLTVVCAVLAFFLVWDEPATATFLSDREKAIIIDLLADSRVSPSEGQLEEKSAFDWKQFMAAVLDWQTWLHTISYWGVAVAVYALSLFLPTIIKGLGYSSAIAQLLTIPVYAAASIACIAVGYFSDRMGQRSLFTLFCYGAVFVGFLIAVAPSRFIPGLTYAGCFIAASGSYPATKRAVGMAIQIGIGSLGGAAASNFYKKTDAPRYRLGHSLVLAFVALGFLTVVLYYFLCRRINAKRDRGQATASQNQDGIFEMGDKAPTFRYNL</sequence>